<feature type="region of interest" description="Disordered" evidence="1">
    <location>
        <begin position="219"/>
        <end position="241"/>
    </location>
</feature>
<evidence type="ECO:0000313" key="4">
    <source>
        <dbReference type="Proteomes" id="UP000230971"/>
    </source>
</evidence>
<comment type="caution">
    <text evidence="3">The sequence shown here is derived from an EMBL/GenBank/DDBJ whole genome shotgun (WGS) entry which is preliminary data.</text>
</comment>
<dbReference type="AlphaFoldDB" id="A0A2G5PIZ4"/>
<dbReference type="OrthoDB" id="4761780at2"/>
<dbReference type="Pfam" id="PF10821">
    <property type="entry name" value="DUF2567"/>
    <property type="match status" value="1"/>
</dbReference>
<proteinExistence type="predicted"/>
<organism evidence="3 4">
    <name type="scientific">Mycobacterium celatum</name>
    <dbReference type="NCBI Taxonomy" id="28045"/>
    <lineage>
        <taxon>Bacteria</taxon>
        <taxon>Bacillati</taxon>
        <taxon>Actinomycetota</taxon>
        <taxon>Actinomycetes</taxon>
        <taxon>Mycobacteriales</taxon>
        <taxon>Mycobacteriaceae</taxon>
        <taxon>Mycobacterium</taxon>
    </lineage>
</organism>
<sequence>MRPPHGGASPPGRLVGEVFAARAGGFGRPGGAAMTTTTPRYSRGRATIAVIAGLVATGVPVGALWAWLAPAVHGVVALTRDGDRVHDYLGNESEHFFVAAFLMLGLLNVVAVVAAVLVWQWRAHRGPAMVFGVCVGMVGAASVAATVGALLVHWHYGTMDFDAAPVSEQNRVYYFTQAPPVFFGQAPLQAACTLLLPTATAALIYAVLAAATARDDLGGHPTVEPPAPESVTAGVGAPSVR</sequence>
<protein>
    <submittedName>
        <fullName evidence="3">DUF2567 domain-containing protein</fullName>
    </submittedName>
</protein>
<keyword evidence="2" id="KW-0472">Membrane</keyword>
<feature type="transmembrane region" description="Helical" evidence="2">
    <location>
        <begin position="188"/>
        <end position="208"/>
    </location>
</feature>
<evidence type="ECO:0000313" key="3">
    <source>
        <dbReference type="EMBL" id="PIB78267.1"/>
    </source>
</evidence>
<name>A0A2G5PIZ4_MYCCE</name>
<evidence type="ECO:0000256" key="2">
    <source>
        <dbReference type="SAM" id="Phobius"/>
    </source>
</evidence>
<feature type="transmembrane region" description="Helical" evidence="2">
    <location>
        <begin position="96"/>
        <end position="118"/>
    </location>
</feature>
<feature type="transmembrane region" description="Helical" evidence="2">
    <location>
        <begin position="130"/>
        <end position="156"/>
    </location>
</feature>
<keyword evidence="2" id="KW-1133">Transmembrane helix</keyword>
<evidence type="ECO:0000256" key="1">
    <source>
        <dbReference type="SAM" id="MobiDB-lite"/>
    </source>
</evidence>
<dbReference type="EMBL" id="PDKV01000017">
    <property type="protein sequence ID" value="PIB78267.1"/>
    <property type="molecule type" value="Genomic_DNA"/>
</dbReference>
<reference evidence="3 4" key="1">
    <citation type="journal article" date="2017" name="Infect. Genet. Evol.">
        <title>The new phylogeny of the genus Mycobacterium: The old and the news.</title>
        <authorList>
            <person name="Tortoli E."/>
            <person name="Fedrizzi T."/>
            <person name="Meehan C.J."/>
            <person name="Trovato A."/>
            <person name="Grottola A."/>
            <person name="Giacobazzi E."/>
            <person name="Serpini G.F."/>
            <person name="Tagliazucchi S."/>
            <person name="Fabio A."/>
            <person name="Bettua C."/>
            <person name="Bertorelli R."/>
            <person name="Frascaro F."/>
            <person name="De Sanctis V."/>
            <person name="Pecorari M."/>
            <person name="Jousson O."/>
            <person name="Segata N."/>
            <person name="Cirillo D.M."/>
        </authorList>
    </citation>
    <scope>NUCLEOTIDE SEQUENCE [LARGE SCALE GENOMIC DNA]</scope>
    <source>
        <strain evidence="3 4">NCTC 12882</strain>
    </source>
</reference>
<accession>A0A2G5PIZ4</accession>
<dbReference type="InterPro" id="IPR021213">
    <property type="entry name" value="DUF2567"/>
</dbReference>
<dbReference type="Proteomes" id="UP000230971">
    <property type="component" value="Unassembled WGS sequence"/>
</dbReference>
<feature type="transmembrane region" description="Helical" evidence="2">
    <location>
        <begin position="48"/>
        <end position="68"/>
    </location>
</feature>
<gene>
    <name evidence="3" type="ORF">CQY23_14445</name>
</gene>
<keyword evidence="2" id="KW-0812">Transmembrane</keyword>